<feature type="active site" description="Proton acceptor" evidence="4">
    <location>
        <position position="609"/>
    </location>
</feature>
<evidence type="ECO:0000256" key="6">
    <source>
        <dbReference type="SAM" id="SignalP"/>
    </source>
</evidence>
<keyword evidence="3" id="KW-0325">Glycoprotein</keyword>
<evidence type="ECO:0000313" key="9">
    <source>
        <dbReference type="Proteomes" id="UP000799118"/>
    </source>
</evidence>
<accession>A0A6A4HPP9</accession>
<feature type="signal peptide" evidence="6">
    <location>
        <begin position="1"/>
        <end position="21"/>
    </location>
</feature>
<dbReference type="PIRSF" id="PIRSF000137">
    <property type="entry name" value="Alcohol_oxidase"/>
    <property type="match status" value="1"/>
</dbReference>
<comment type="similarity">
    <text evidence="2">Belongs to the GMC oxidoreductase family.</text>
</comment>
<comment type="cofactor">
    <cofactor evidence="1 5">
        <name>FAD</name>
        <dbReference type="ChEBI" id="CHEBI:57692"/>
    </cofactor>
</comment>
<dbReference type="EMBL" id="ML769467">
    <property type="protein sequence ID" value="KAE9399651.1"/>
    <property type="molecule type" value="Genomic_DNA"/>
</dbReference>
<feature type="binding site" evidence="5">
    <location>
        <begin position="564"/>
        <end position="565"/>
    </location>
    <ligand>
        <name>FAD</name>
        <dbReference type="ChEBI" id="CHEBI:57692"/>
    </ligand>
</feature>
<dbReference type="GO" id="GO:0016614">
    <property type="term" value="F:oxidoreductase activity, acting on CH-OH group of donors"/>
    <property type="evidence" value="ECO:0007669"/>
    <property type="project" value="InterPro"/>
</dbReference>
<dbReference type="AlphaFoldDB" id="A0A6A4HPP9"/>
<sequence>MFSLYTYALLSLLVFASLLNAAHIPGAHWGLHARTLSRRNVTTEVASLLDTVITGEELSFDYIVIGGGTAGLTVAARLSENSSVTVAVIEAGTFYQIDVPVLASTPLGDVAFVGSRPLDSDPLDDWDFVTTPQPGAGGREIHYARGKCLGGSSAKNFMIYQRPTVQSLQMWADDVGDNSYTWDNFLPYFKKSVQFTKPNTSTRVANATAEYNLDAFETNGGPLHVSYPNYAQPFSSYVQGGFSELNISTIEDFNSGSLIGAQYTTTTIDPSGEQRASSEETFLEACAGRSNLKVYQLTMAKKIVFDSNLSATGVEVEAAGVLPLTIKATKEVILSAGAFQSPQLLMVSGIGPQATLDQYGIQVLVDNPNVGQNMWDHVFAGPDYPINVDSVTRVLNLVKYETEQQGALTSNVADFLGWEKLPSDMRQNLSETVQKDLEYFPSDWPELEYVSSPGYIGDFTAPELMQPLQGNYGAILAAIVAPLSRGNVTIASADANVPPVINPNWLTSESDQAVLVAGFKRVRQAFLTSFMQKTVIGEEYYPGADVQSDEEILKQIQDSLMTVWHASCTCKMGKANDTTTVVDPQARVIGVQSLRVVDASAFALLPPGHPQSTIYALAEKIADDIKDSH</sequence>
<dbReference type="InterPro" id="IPR000172">
    <property type="entry name" value="GMC_OxRdtase_N"/>
</dbReference>
<dbReference type="GO" id="GO:0044550">
    <property type="term" value="P:secondary metabolite biosynthetic process"/>
    <property type="evidence" value="ECO:0007669"/>
    <property type="project" value="TreeGrafter"/>
</dbReference>
<evidence type="ECO:0000259" key="7">
    <source>
        <dbReference type="PROSITE" id="PS00624"/>
    </source>
</evidence>
<feature type="domain" description="Glucose-methanol-choline oxidoreductase N-terminal" evidence="7">
    <location>
        <begin position="337"/>
        <end position="351"/>
    </location>
</feature>
<dbReference type="Pfam" id="PF00732">
    <property type="entry name" value="GMC_oxred_N"/>
    <property type="match status" value="1"/>
</dbReference>
<keyword evidence="6" id="KW-0732">Signal</keyword>
<dbReference type="Gene3D" id="3.50.50.60">
    <property type="entry name" value="FAD/NAD(P)-binding domain"/>
    <property type="match status" value="1"/>
</dbReference>
<evidence type="ECO:0000256" key="4">
    <source>
        <dbReference type="PIRSR" id="PIRSR000137-1"/>
    </source>
</evidence>
<dbReference type="PANTHER" id="PTHR11552">
    <property type="entry name" value="GLUCOSE-METHANOL-CHOLINE GMC OXIDOREDUCTASE"/>
    <property type="match status" value="1"/>
</dbReference>
<evidence type="ECO:0000256" key="2">
    <source>
        <dbReference type="ARBA" id="ARBA00010790"/>
    </source>
</evidence>
<evidence type="ECO:0000256" key="3">
    <source>
        <dbReference type="ARBA" id="ARBA00023180"/>
    </source>
</evidence>
<gene>
    <name evidence="8" type="ORF">BT96DRAFT_957200</name>
</gene>
<evidence type="ECO:0000256" key="1">
    <source>
        <dbReference type="ARBA" id="ARBA00001974"/>
    </source>
</evidence>
<dbReference type="PANTHER" id="PTHR11552:SF138">
    <property type="entry name" value="DEHYDROGENASE PKFF-RELATED"/>
    <property type="match status" value="1"/>
</dbReference>
<dbReference type="Pfam" id="PF05199">
    <property type="entry name" value="GMC_oxred_C"/>
    <property type="match status" value="1"/>
</dbReference>
<protein>
    <submittedName>
        <fullName evidence="8">Alcohol oxidase</fullName>
    </submittedName>
</protein>
<dbReference type="InterPro" id="IPR036188">
    <property type="entry name" value="FAD/NAD-bd_sf"/>
</dbReference>
<organism evidence="8 9">
    <name type="scientific">Gymnopus androsaceus JB14</name>
    <dbReference type="NCBI Taxonomy" id="1447944"/>
    <lineage>
        <taxon>Eukaryota</taxon>
        <taxon>Fungi</taxon>
        <taxon>Dikarya</taxon>
        <taxon>Basidiomycota</taxon>
        <taxon>Agaricomycotina</taxon>
        <taxon>Agaricomycetes</taxon>
        <taxon>Agaricomycetidae</taxon>
        <taxon>Agaricales</taxon>
        <taxon>Marasmiineae</taxon>
        <taxon>Omphalotaceae</taxon>
        <taxon>Gymnopus</taxon>
    </lineage>
</organism>
<dbReference type="GO" id="GO:0050660">
    <property type="term" value="F:flavin adenine dinucleotide binding"/>
    <property type="evidence" value="ECO:0007669"/>
    <property type="project" value="InterPro"/>
</dbReference>
<dbReference type="InterPro" id="IPR007867">
    <property type="entry name" value="GMC_OxRtase_C"/>
</dbReference>
<feature type="binding site" evidence="5">
    <location>
        <begin position="610"/>
        <end position="611"/>
    </location>
    <ligand>
        <name>FAD</name>
        <dbReference type="ChEBI" id="CHEBI:57692"/>
    </ligand>
</feature>
<proteinExistence type="inferred from homology"/>
<feature type="chain" id="PRO_5025349840" evidence="6">
    <location>
        <begin position="22"/>
        <end position="629"/>
    </location>
</feature>
<reference evidence="8" key="1">
    <citation type="journal article" date="2019" name="Environ. Microbiol.">
        <title>Fungal ecological strategies reflected in gene transcription - a case study of two litter decomposers.</title>
        <authorList>
            <person name="Barbi F."/>
            <person name="Kohler A."/>
            <person name="Barry K."/>
            <person name="Baskaran P."/>
            <person name="Daum C."/>
            <person name="Fauchery L."/>
            <person name="Ihrmark K."/>
            <person name="Kuo A."/>
            <person name="LaButti K."/>
            <person name="Lipzen A."/>
            <person name="Morin E."/>
            <person name="Grigoriev I.V."/>
            <person name="Henrissat B."/>
            <person name="Lindahl B."/>
            <person name="Martin F."/>
        </authorList>
    </citation>
    <scope>NUCLEOTIDE SEQUENCE</scope>
    <source>
        <strain evidence="8">JB14</strain>
    </source>
</reference>
<feature type="active site" description="Proton donor" evidence="4">
    <location>
        <position position="565"/>
    </location>
</feature>
<dbReference type="Proteomes" id="UP000799118">
    <property type="component" value="Unassembled WGS sequence"/>
</dbReference>
<dbReference type="Gene3D" id="3.30.560.10">
    <property type="entry name" value="Glucose Oxidase, domain 3"/>
    <property type="match status" value="1"/>
</dbReference>
<dbReference type="PROSITE" id="PS00624">
    <property type="entry name" value="GMC_OXRED_2"/>
    <property type="match status" value="1"/>
</dbReference>
<dbReference type="SUPFAM" id="SSF54373">
    <property type="entry name" value="FAD-linked reductases, C-terminal domain"/>
    <property type="match status" value="1"/>
</dbReference>
<dbReference type="InterPro" id="IPR012132">
    <property type="entry name" value="GMC_OxRdtase"/>
</dbReference>
<dbReference type="OrthoDB" id="269227at2759"/>
<name>A0A6A4HPP9_9AGAR</name>
<keyword evidence="5" id="KW-0274">FAD</keyword>
<keyword evidence="5" id="KW-0285">Flavoprotein</keyword>
<evidence type="ECO:0000313" key="8">
    <source>
        <dbReference type="EMBL" id="KAE9399651.1"/>
    </source>
</evidence>
<dbReference type="SUPFAM" id="SSF51905">
    <property type="entry name" value="FAD/NAD(P)-binding domain"/>
    <property type="match status" value="1"/>
</dbReference>
<keyword evidence="9" id="KW-1185">Reference proteome</keyword>
<evidence type="ECO:0000256" key="5">
    <source>
        <dbReference type="PIRSR" id="PIRSR000137-2"/>
    </source>
</evidence>